<protein>
    <submittedName>
        <fullName evidence="1">Uncharacterized protein</fullName>
    </submittedName>
</protein>
<evidence type="ECO:0000313" key="1">
    <source>
        <dbReference type="EMBL" id="PYF05710.1"/>
    </source>
</evidence>
<dbReference type="Proteomes" id="UP000247416">
    <property type="component" value="Unassembled WGS sequence"/>
</dbReference>
<organism evidence="1 2">
    <name type="scientific">Ureibacillus chungkukjangi</name>
    <dbReference type="NCBI Taxonomy" id="1202712"/>
    <lineage>
        <taxon>Bacteria</taxon>
        <taxon>Bacillati</taxon>
        <taxon>Bacillota</taxon>
        <taxon>Bacilli</taxon>
        <taxon>Bacillales</taxon>
        <taxon>Caryophanaceae</taxon>
        <taxon>Ureibacillus</taxon>
    </lineage>
</organism>
<proteinExistence type="predicted"/>
<evidence type="ECO:0000313" key="2">
    <source>
        <dbReference type="Proteomes" id="UP000247416"/>
    </source>
</evidence>
<gene>
    <name evidence="1" type="ORF">BJ095_11658</name>
</gene>
<dbReference type="EMBL" id="QJTJ01000016">
    <property type="protein sequence ID" value="PYF05710.1"/>
    <property type="molecule type" value="Genomic_DNA"/>
</dbReference>
<dbReference type="RefSeq" id="WP_107937056.1">
    <property type="nucleotide sequence ID" value="NZ_CP085009.1"/>
</dbReference>
<comment type="caution">
    <text evidence="1">The sequence shown here is derived from an EMBL/GenBank/DDBJ whole genome shotgun (WGS) entry which is preliminary data.</text>
</comment>
<keyword evidence="2" id="KW-1185">Reference proteome</keyword>
<reference evidence="1 2" key="1">
    <citation type="submission" date="2018-06" db="EMBL/GenBank/DDBJ databases">
        <title>Genomic Encyclopedia of Archaeal and Bacterial Type Strains, Phase II (KMG-II): from individual species to whole genera.</title>
        <authorList>
            <person name="Goeker M."/>
        </authorList>
    </citation>
    <scope>NUCLEOTIDE SEQUENCE [LARGE SCALE GENOMIC DNA]</scope>
    <source>
        <strain evidence="1 2">KACC 16626</strain>
    </source>
</reference>
<name>A0A318TPB9_9BACL</name>
<dbReference type="OrthoDB" id="2455968at2"/>
<dbReference type="AlphaFoldDB" id="A0A318TPB9"/>
<accession>A0A318TPB9</accession>
<sequence>MVEYNLGYDYYKQACQGYGLEPINFAFYLLSLSKAQLEAYNERTTQKRGNNFDN</sequence>